<dbReference type="GeneID" id="108432171"/>
<dbReference type="FunFam" id="3.40.50.300:FF:002274">
    <property type="entry name" value="Si:dkeyp-69e1.8"/>
    <property type="match status" value="1"/>
</dbReference>
<feature type="region of interest" description="Disordered" evidence="4">
    <location>
        <begin position="234"/>
        <end position="289"/>
    </location>
</feature>
<dbReference type="GO" id="GO:0005525">
    <property type="term" value="F:GTP binding"/>
    <property type="evidence" value="ECO:0007669"/>
    <property type="project" value="UniProtKB-KW"/>
</dbReference>
<organism evidence="7 8">
    <name type="scientific">Pygocentrus nattereri</name>
    <name type="common">Red-bellied piranha</name>
    <dbReference type="NCBI Taxonomy" id="42514"/>
    <lineage>
        <taxon>Eukaryota</taxon>
        <taxon>Metazoa</taxon>
        <taxon>Chordata</taxon>
        <taxon>Craniata</taxon>
        <taxon>Vertebrata</taxon>
        <taxon>Euteleostomi</taxon>
        <taxon>Actinopterygii</taxon>
        <taxon>Neopterygii</taxon>
        <taxon>Teleostei</taxon>
        <taxon>Ostariophysi</taxon>
        <taxon>Characiformes</taxon>
        <taxon>Characoidei</taxon>
        <taxon>Pygocentrus</taxon>
    </lineage>
</organism>
<dbReference type="RefSeq" id="XP_017561325.1">
    <property type="nucleotide sequence ID" value="XM_017705836.2"/>
</dbReference>
<evidence type="ECO:0000256" key="4">
    <source>
        <dbReference type="SAM" id="MobiDB-lite"/>
    </source>
</evidence>
<evidence type="ECO:0000256" key="5">
    <source>
        <dbReference type="SAM" id="Phobius"/>
    </source>
</evidence>
<evidence type="ECO:0000256" key="3">
    <source>
        <dbReference type="ARBA" id="ARBA00023134"/>
    </source>
</evidence>
<evidence type="ECO:0000256" key="1">
    <source>
        <dbReference type="ARBA" id="ARBA00008535"/>
    </source>
</evidence>
<evidence type="ECO:0000259" key="6">
    <source>
        <dbReference type="PROSITE" id="PS51720"/>
    </source>
</evidence>
<keyword evidence="2" id="KW-0547">Nucleotide-binding</keyword>
<keyword evidence="8" id="KW-1185">Reference proteome</keyword>
<keyword evidence="5" id="KW-0812">Transmembrane</keyword>
<dbReference type="GeneTree" id="ENSGT00940000165343"/>
<dbReference type="AlphaFoldDB" id="A0AAR2JMA7"/>
<keyword evidence="5" id="KW-1133">Transmembrane helix</keyword>
<dbReference type="Ensembl" id="ENSPNAT00000081370.1">
    <property type="protein sequence ID" value="ENSPNAP00000053168.1"/>
    <property type="gene ID" value="ENSPNAG00000034585.1"/>
</dbReference>
<evidence type="ECO:0000313" key="8">
    <source>
        <dbReference type="Proteomes" id="UP001501920"/>
    </source>
</evidence>
<keyword evidence="3" id="KW-0342">GTP-binding</keyword>
<dbReference type="PANTHER" id="PTHR10903:SF167">
    <property type="entry name" value="GTPASE IMAP FAMILY MEMBER 6-RELATED"/>
    <property type="match status" value="1"/>
</dbReference>
<feature type="transmembrane region" description="Helical" evidence="5">
    <location>
        <begin position="316"/>
        <end position="341"/>
    </location>
</feature>
<dbReference type="SUPFAM" id="SSF52540">
    <property type="entry name" value="P-loop containing nucleoside triphosphate hydrolases"/>
    <property type="match status" value="1"/>
</dbReference>
<feature type="compositionally biased region" description="Acidic residues" evidence="4">
    <location>
        <begin position="257"/>
        <end position="266"/>
    </location>
</feature>
<dbReference type="PROSITE" id="PS51720">
    <property type="entry name" value="G_AIG1"/>
    <property type="match status" value="1"/>
</dbReference>
<feature type="domain" description="AIG1-type G" evidence="6">
    <location>
        <begin position="26"/>
        <end position="239"/>
    </location>
</feature>
<dbReference type="InterPro" id="IPR006703">
    <property type="entry name" value="G_AIG1"/>
</dbReference>
<dbReference type="Gene3D" id="3.40.50.300">
    <property type="entry name" value="P-loop containing nucleotide triphosphate hydrolases"/>
    <property type="match status" value="1"/>
</dbReference>
<comment type="similarity">
    <text evidence="1">Belongs to the TRAFAC class TrmE-Era-EngA-EngB-Septin-like GTPase superfamily. AIG1/Toc34/Toc159-like paraseptin GTPase family. IAN subfamily.</text>
</comment>
<dbReference type="Proteomes" id="UP001501920">
    <property type="component" value="Chromosome 14"/>
</dbReference>
<evidence type="ECO:0000256" key="2">
    <source>
        <dbReference type="ARBA" id="ARBA00022741"/>
    </source>
</evidence>
<dbReference type="InterPro" id="IPR045058">
    <property type="entry name" value="GIMA/IAN/Toc"/>
</dbReference>
<reference evidence="7 8" key="1">
    <citation type="submission" date="2020-10" db="EMBL/GenBank/DDBJ databases">
        <title>Pygocentrus nattereri (red-bellied piranha) genome, fPygNat1, primary haplotype.</title>
        <authorList>
            <person name="Myers G."/>
            <person name="Meyer A."/>
            <person name="Karagic N."/>
            <person name="Pippel M."/>
            <person name="Winkler S."/>
            <person name="Tracey A."/>
            <person name="Wood J."/>
            <person name="Formenti G."/>
            <person name="Howe K."/>
            <person name="Fedrigo O."/>
            <person name="Jarvis E.D."/>
        </authorList>
    </citation>
    <scope>NUCLEOTIDE SEQUENCE [LARGE SCALE GENOMIC DNA]</scope>
</reference>
<evidence type="ECO:0000313" key="7">
    <source>
        <dbReference type="Ensembl" id="ENSPNAP00000053168.1"/>
    </source>
</evidence>
<reference evidence="7" key="2">
    <citation type="submission" date="2025-08" db="UniProtKB">
        <authorList>
            <consortium name="Ensembl"/>
        </authorList>
    </citation>
    <scope>IDENTIFICATION</scope>
</reference>
<sequence>MEENTTQNHKMEAEVEECKRKDAEQDCELRLVLLGWAGSGKSSVGNAVLGFKAFEPRCSADSKKPLTMKCEKKCASVAGRKVAVVDTPDWFYSERPLVEVHHQLYLCESLSAPGPHAFLFCLPVHRPNEQDLQALDALEKVFGPESASKHTVIVFTHTEHLSKDLTLEEHLSTERKDLLELVEKCGGRYHVLELRAEGEVDEEERKGRKNVEELLEKVEKMVKESGKEFYTFPPFVQMDSEGNEEGDESVRRRRGAEEEERCEEMAEGSADGLEVVENEDSALSPPSPPPSFMRWLWDSVVGWVLWLPNMVRGSTLLGSFVGLFVGGIFGGVLGATVGSVATEVGRRKPQNQKTKSK</sequence>
<dbReference type="InterPro" id="IPR027417">
    <property type="entry name" value="P-loop_NTPase"/>
</dbReference>
<protein>
    <recommendedName>
        <fullName evidence="6">AIG1-type G domain-containing protein</fullName>
    </recommendedName>
</protein>
<proteinExistence type="inferred from homology"/>
<name>A0AAR2JMA7_PYGNA</name>
<dbReference type="Pfam" id="PF04548">
    <property type="entry name" value="AIG1"/>
    <property type="match status" value="1"/>
</dbReference>
<keyword evidence="5" id="KW-0472">Membrane</keyword>
<accession>A0AAR2JMA7</accession>
<reference evidence="7" key="3">
    <citation type="submission" date="2025-09" db="UniProtKB">
        <authorList>
            <consortium name="Ensembl"/>
        </authorList>
    </citation>
    <scope>IDENTIFICATION</scope>
</reference>
<dbReference type="PANTHER" id="PTHR10903">
    <property type="entry name" value="GTPASE, IMAP FAMILY MEMBER-RELATED"/>
    <property type="match status" value="1"/>
</dbReference>